<comment type="caution">
    <text evidence="1">The sequence shown here is derived from an EMBL/GenBank/DDBJ whole genome shotgun (WGS) entry which is preliminary data.</text>
</comment>
<reference evidence="1 2" key="1">
    <citation type="submission" date="2015-07" db="EMBL/GenBank/DDBJ databases">
        <title>Draft Genome Sequence of Streptomyces antibioticus, IMRU 3720 reveals insights in the evolution of actinomycin biosynthetic gene clusters in Streptomyces.</title>
        <authorList>
            <person name="Crnovcic I."/>
            <person name="Ruckert C."/>
            <person name="Kalinowksi J."/>
            <person name="Keller U."/>
        </authorList>
    </citation>
    <scope>NUCLEOTIDE SEQUENCE [LARGE SCALE GENOMIC DNA]</scope>
    <source>
        <strain evidence="1 2">DSM 41481</strain>
    </source>
</reference>
<name>A0ABX3LSP8_STRAT</name>
<accession>A0ABX3LSP8</accession>
<evidence type="ECO:0000313" key="1">
    <source>
        <dbReference type="EMBL" id="OOQ55329.1"/>
    </source>
</evidence>
<organism evidence="1 2">
    <name type="scientific">Streptomyces antibioticus</name>
    <dbReference type="NCBI Taxonomy" id="1890"/>
    <lineage>
        <taxon>Bacteria</taxon>
        <taxon>Bacillati</taxon>
        <taxon>Actinomycetota</taxon>
        <taxon>Actinomycetes</taxon>
        <taxon>Kitasatosporales</taxon>
        <taxon>Streptomycetaceae</taxon>
        <taxon>Streptomyces</taxon>
    </lineage>
</organism>
<sequence length="82" mass="8272">MHGAAKAETAFSAGRPRTVAGCSESVHGGQQLSALRRCETCRPALACSTSRLLRSSSSSSWAASVVGCGRLAQALSSASTSS</sequence>
<dbReference type="EMBL" id="LHQL01000001">
    <property type="protein sequence ID" value="OOQ55329.1"/>
    <property type="molecule type" value="Genomic_DNA"/>
</dbReference>
<proteinExistence type="predicted"/>
<evidence type="ECO:0000313" key="2">
    <source>
        <dbReference type="Proteomes" id="UP000190306"/>
    </source>
</evidence>
<protein>
    <submittedName>
        <fullName evidence="1">Uncharacterized protein</fullName>
    </submittedName>
</protein>
<dbReference type="Proteomes" id="UP000190306">
    <property type="component" value="Chromosome"/>
</dbReference>
<keyword evidence="2" id="KW-1185">Reference proteome</keyword>
<gene>
    <name evidence="1" type="ORF">AFM16_04830</name>
</gene>